<reference evidence="2 3" key="1">
    <citation type="journal article" date="2014" name="Genome Announc.">
        <title>Draft genome sequence of Sclerotinia borealis, a psychrophilic plant pathogenic fungus.</title>
        <authorList>
            <person name="Mardanov A.V."/>
            <person name="Beletsky A.V."/>
            <person name="Kadnikov V.V."/>
            <person name="Ignatov A.N."/>
            <person name="Ravin N.V."/>
        </authorList>
    </citation>
    <scope>NUCLEOTIDE SEQUENCE [LARGE SCALE GENOMIC DNA]</scope>
    <source>
        <strain evidence="3">F-4157</strain>
    </source>
</reference>
<name>W9C4C1_SCLBF</name>
<evidence type="ECO:0000313" key="2">
    <source>
        <dbReference type="EMBL" id="ESZ89769.1"/>
    </source>
</evidence>
<sequence length="158" mass="17651">MSKSSPAGAKSIPTSSPDKVLGYRCMRCTIPENARTTTEWEKYQAYYTVQTPPKSLGTGVLNNQNGKGKSIDRSEHPNYPFKENEDKIDASRRPCQPAVPQSVEEKDENGKQRPGQPSLPDQSPVSPVEAPAPKPKKLERKFSQKLKGLVRTLSWRKK</sequence>
<dbReference type="EMBL" id="AYSA01000782">
    <property type="protein sequence ID" value="ESZ89769.1"/>
    <property type="molecule type" value="Genomic_DNA"/>
</dbReference>
<organism evidence="2 3">
    <name type="scientific">Sclerotinia borealis (strain F-4128)</name>
    <dbReference type="NCBI Taxonomy" id="1432307"/>
    <lineage>
        <taxon>Eukaryota</taxon>
        <taxon>Fungi</taxon>
        <taxon>Dikarya</taxon>
        <taxon>Ascomycota</taxon>
        <taxon>Pezizomycotina</taxon>
        <taxon>Leotiomycetes</taxon>
        <taxon>Helotiales</taxon>
        <taxon>Sclerotiniaceae</taxon>
        <taxon>Sclerotinia</taxon>
    </lineage>
</organism>
<gene>
    <name evidence="2" type="ORF">SBOR_9841</name>
</gene>
<evidence type="ECO:0000256" key="1">
    <source>
        <dbReference type="SAM" id="MobiDB-lite"/>
    </source>
</evidence>
<dbReference type="Proteomes" id="UP000019487">
    <property type="component" value="Unassembled WGS sequence"/>
</dbReference>
<proteinExistence type="predicted"/>
<feature type="region of interest" description="Disordered" evidence="1">
    <location>
        <begin position="1"/>
        <end position="21"/>
    </location>
</feature>
<keyword evidence="3" id="KW-1185">Reference proteome</keyword>
<evidence type="ECO:0000313" key="3">
    <source>
        <dbReference type="Proteomes" id="UP000019487"/>
    </source>
</evidence>
<dbReference type="AlphaFoldDB" id="W9C4C1"/>
<feature type="region of interest" description="Disordered" evidence="1">
    <location>
        <begin position="51"/>
        <end position="145"/>
    </location>
</feature>
<dbReference type="HOGENOM" id="CLU_1670419_0_0_1"/>
<feature type="compositionally biased region" description="Basic and acidic residues" evidence="1">
    <location>
        <begin position="69"/>
        <end position="92"/>
    </location>
</feature>
<comment type="caution">
    <text evidence="2">The sequence shown here is derived from an EMBL/GenBank/DDBJ whole genome shotgun (WGS) entry which is preliminary data.</text>
</comment>
<protein>
    <submittedName>
        <fullName evidence="2">Uncharacterized protein</fullName>
    </submittedName>
</protein>
<accession>W9C4C1</accession>